<evidence type="ECO:0000313" key="2">
    <source>
        <dbReference type="Proteomes" id="UP001056384"/>
    </source>
</evidence>
<name>A0A9Q9ATD3_9PEZI</name>
<protein>
    <submittedName>
        <fullName evidence="1">Uncharacterized protein</fullName>
    </submittedName>
</protein>
<reference evidence="1" key="1">
    <citation type="submission" date="2022-06" db="EMBL/GenBank/DDBJ databases">
        <title>Complete genome sequences of two strains of the flax pathogen Septoria linicola.</title>
        <authorList>
            <person name="Lapalu N."/>
            <person name="Simon A."/>
            <person name="Demenou B."/>
            <person name="Paumier D."/>
            <person name="Guillot M.-P."/>
            <person name="Gout L."/>
            <person name="Valade R."/>
        </authorList>
    </citation>
    <scope>NUCLEOTIDE SEQUENCE</scope>
    <source>
        <strain evidence="1">SE15195</strain>
    </source>
</reference>
<dbReference type="Proteomes" id="UP001056384">
    <property type="component" value="Chromosome 2"/>
</dbReference>
<proteinExistence type="predicted"/>
<evidence type="ECO:0000313" key="1">
    <source>
        <dbReference type="EMBL" id="USW50396.1"/>
    </source>
</evidence>
<dbReference type="AlphaFoldDB" id="A0A9Q9ATD3"/>
<accession>A0A9Q9ATD3</accession>
<dbReference type="EMBL" id="CP099419">
    <property type="protein sequence ID" value="USW50396.1"/>
    <property type="molecule type" value="Genomic_DNA"/>
</dbReference>
<organism evidence="1 2">
    <name type="scientific">Septoria linicola</name>
    <dbReference type="NCBI Taxonomy" id="215465"/>
    <lineage>
        <taxon>Eukaryota</taxon>
        <taxon>Fungi</taxon>
        <taxon>Dikarya</taxon>
        <taxon>Ascomycota</taxon>
        <taxon>Pezizomycotina</taxon>
        <taxon>Dothideomycetes</taxon>
        <taxon>Dothideomycetidae</taxon>
        <taxon>Mycosphaerellales</taxon>
        <taxon>Mycosphaerellaceae</taxon>
        <taxon>Septoria</taxon>
    </lineage>
</organism>
<keyword evidence="2" id="KW-1185">Reference proteome</keyword>
<gene>
    <name evidence="1" type="ORF">Slin15195_G037150</name>
</gene>
<sequence length="88" mass="10158">MDSIRNIDFLNLSNNERIVVEMHPGQEPFPPKSYVHLGEGKFLQKDQDGELEIVGEVSRSEMRKLLNVYDERTELAKIDLGGEKWDGR</sequence>